<reference evidence="3 4" key="1">
    <citation type="submission" date="2015-01" db="EMBL/GenBank/DDBJ databases">
        <title>Evolution of Trichinella species and genotypes.</title>
        <authorList>
            <person name="Korhonen P.K."/>
            <person name="Edoardo P."/>
            <person name="Giuseppe L.R."/>
            <person name="Gasser R.B."/>
        </authorList>
    </citation>
    <scope>NUCLEOTIDE SEQUENCE [LARGE SCALE GENOMIC DNA]</scope>
    <source>
        <strain evidence="3">ISS120</strain>
    </source>
</reference>
<organism evidence="3 4">
    <name type="scientific">Trichinella britovi</name>
    <name type="common">Parasitic roundworm</name>
    <dbReference type="NCBI Taxonomy" id="45882"/>
    <lineage>
        <taxon>Eukaryota</taxon>
        <taxon>Metazoa</taxon>
        <taxon>Ecdysozoa</taxon>
        <taxon>Nematoda</taxon>
        <taxon>Enoplea</taxon>
        <taxon>Dorylaimia</taxon>
        <taxon>Trichinellida</taxon>
        <taxon>Trichinellidae</taxon>
        <taxon>Trichinella</taxon>
    </lineage>
</organism>
<evidence type="ECO:0000259" key="2">
    <source>
        <dbReference type="Pfam" id="PF23088"/>
    </source>
</evidence>
<name>A0A0V1CQ15_TRIBR</name>
<evidence type="ECO:0000313" key="3">
    <source>
        <dbReference type="EMBL" id="KRY51198.1"/>
    </source>
</evidence>
<dbReference type="Proteomes" id="UP000054653">
    <property type="component" value="Unassembled WGS sequence"/>
</dbReference>
<comment type="caution">
    <text evidence="3">The sequence shown here is derived from an EMBL/GenBank/DDBJ whole genome shotgun (WGS) entry which is preliminary data.</text>
</comment>
<evidence type="ECO:0000313" key="4">
    <source>
        <dbReference type="Proteomes" id="UP000054653"/>
    </source>
</evidence>
<keyword evidence="1" id="KW-1133">Transmembrane helix</keyword>
<accession>A0A0V1CQ15</accession>
<dbReference type="AlphaFoldDB" id="A0A0V1CQ15"/>
<sequence>MPHAGRQRGPDLSEQDLSAVPHWQIPIALPDSSLQRQAILPNPHGILIERGTIAHESHAELLALPDAEVRKRTSDYNDGILVNISVVSVDRLWGCKRRRCADETTMEKLVRHFPVYGWLRVAAAYIKQKANDAKTNWDELMEGGELRALIEETALAVKKHDPARVRWDVSEEADKIFVDASSDSVAIWQQQPYYNLHQRPLKAAATVLLLCDFWQVCNLVYSSGSALLWSSCLPSAGFCIGCLSHAITGFSGTCFIHFCQCFCHIQDELHQIFLAATSGFTYFKISFLLEPAVHYCDVNCPKKYSSVPFSTAVVYSVQCSQHARQIYAPMYFLYSFTIIGHDTSTKNYCTIVPSNDAQVLFCSGGGVEGTLTSLFQIVLNLQWRVLQSVPPYRTDSVDAFLQNRSHTAAENSAFILMSHFFGFFGMYCSSLFFPLNGMISSLINCYSSCSNWRHD</sequence>
<keyword evidence="1" id="KW-0472">Membrane</keyword>
<keyword evidence="1" id="KW-0812">Transmembrane</keyword>
<dbReference type="EMBL" id="JYDI01000131">
    <property type="protein sequence ID" value="KRY51198.1"/>
    <property type="molecule type" value="Genomic_DNA"/>
</dbReference>
<feature type="transmembrane region" description="Helical" evidence="1">
    <location>
        <begin position="413"/>
        <end position="433"/>
    </location>
</feature>
<protein>
    <recommendedName>
        <fullName evidence="2">DUF7047 domain-containing protein</fullName>
    </recommendedName>
</protein>
<dbReference type="Pfam" id="PF23088">
    <property type="entry name" value="DUF7047"/>
    <property type="match status" value="1"/>
</dbReference>
<feature type="domain" description="DUF7047" evidence="2">
    <location>
        <begin position="106"/>
        <end position="159"/>
    </location>
</feature>
<evidence type="ECO:0000256" key="1">
    <source>
        <dbReference type="SAM" id="Phobius"/>
    </source>
</evidence>
<keyword evidence="4" id="KW-1185">Reference proteome</keyword>
<dbReference type="OrthoDB" id="10277566at2759"/>
<gene>
    <name evidence="3" type="ORF">T03_8922</name>
</gene>
<proteinExistence type="predicted"/>
<dbReference type="InterPro" id="IPR055475">
    <property type="entry name" value="DUF7047"/>
</dbReference>